<dbReference type="Gene3D" id="3.40.50.1000">
    <property type="entry name" value="HAD superfamily/HAD-like"/>
    <property type="match status" value="1"/>
</dbReference>
<proteinExistence type="inferred from homology"/>
<comment type="function">
    <text evidence="9">Catalyzes the hydrolysis of ATP coupled with the transport of calcium.</text>
</comment>
<name>A0AA35Q986_9HYPO</name>
<feature type="transmembrane region" description="Helical" evidence="9">
    <location>
        <begin position="1604"/>
        <end position="1623"/>
    </location>
</feature>
<dbReference type="Proteomes" id="UP001160390">
    <property type="component" value="Unassembled WGS sequence"/>
</dbReference>
<dbReference type="SUPFAM" id="SSF52540">
    <property type="entry name" value="P-loop containing nucleoside triphosphate hydrolases"/>
    <property type="match status" value="1"/>
</dbReference>
<dbReference type="SUPFAM" id="SSF56784">
    <property type="entry name" value="HAD-like"/>
    <property type="match status" value="1"/>
</dbReference>
<dbReference type="EMBL" id="CABFNP030001271">
    <property type="protein sequence ID" value="CAI6095924.1"/>
    <property type="molecule type" value="Genomic_DNA"/>
</dbReference>
<evidence type="ECO:0000256" key="2">
    <source>
        <dbReference type="ARBA" id="ARBA00022692"/>
    </source>
</evidence>
<evidence type="ECO:0000256" key="9">
    <source>
        <dbReference type="RuleBase" id="RU361146"/>
    </source>
</evidence>
<dbReference type="InterPro" id="IPR023214">
    <property type="entry name" value="HAD_sf"/>
</dbReference>
<dbReference type="Pfam" id="PF13246">
    <property type="entry name" value="Cation_ATPase"/>
    <property type="match status" value="1"/>
</dbReference>
<dbReference type="Gene3D" id="3.40.50.300">
    <property type="entry name" value="P-loop containing nucleotide triphosphate hydrolases"/>
    <property type="match status" value="1"/>
</dbReference>
<dbReference type="InterPro" id="IPR008250">
    <property type="entry name" value="ATPase_P-typ_transduc_dom_A_sf"/>
</dbReference>
<feature type="compositionally biased region" description="Basic and acidic residues" evidence="10">
    <location>
        <begin position="709"/>
        <end position="732"/>
    </location>
</feature>
<dbReference type="FunFam" id="2.70.150.10:FF:000028">
    <property type="entry name" value="Calcium-transporting ATPase"/>
    <property type="match status" value="1"/>
</dbReference>
<dbReference type="GO" id="GO:0046872">
    <property type="term" value="F:metal ion binding"/>
    <property type="evidence" value="ECO:0007669"/>
    <property type="project" value="UniProtKB-KW"/>
</dbReference>
<keyword evidence="1 9" id="KW-0813">Transport</keyword>
<keyword evidence="5" id="KW-0460">Magnesium</keyword>
<keyword evidence="8 9" id="KW-0472">Membrane</keyword>
<dbReference type="InterPro" id="IPR036412">
    <property type="entry name" value="HAD-like_sf"/>
</dbReference>
<feature type="region of interest" description="Disordered" evidence="10">
    <location>
        <begin position="493"/>
        <end position="535"/>
    </location>
</feature>
<dbReference type="InterPro" id="IPR059000">
    <property type="entry name" value="ATPase_P-type_domA"/>
</dbReference>
<dbReference type="Gene3D" id="2.70.150.10">
    <property type="entry name" value="Calcium-transporting ATPase, cytoplasmic transduction domain A"/>
    <property type="match status" value="1"/>
</dbReference>
<feature type="transmembrane region" description="Helical" evidence="9">
    <location>
        <begin position="1104"/>
        <end position="1126"/>
    </location>
</feature>
<evidence type="ECO:0000256" key="4">
    <source>
        <dbReference type="ARBA" id="ARBA00022737"/>
    </source>
</evidence>
<evidence type="ECO:0000256" key="8">
    <source>
        <dbReference type="ARBA" id="ARBA00023136"/>
    </source>
</evidence>
<accession>A0AA35Q986</accession>
<feature type="transmembrane region" description="Helical" evidence="9">
    <location>
        <begin position="1713"/>
        <end position="1735"/>
    </location>
</feature>
<feature type="transmembrane region" description="Helical" evidence="9">
    <location>
        <begin position="1643"/>
        <end position="1660"/>
    </location>
</feature>
<keyword evidence="15" id="KW-1185">Reference proteome</keyword>
<feature type="domain" description="Cation-transporting P-type ATPase C-terminal" evidence="12">
    <location>
        <begin position="1560"/>
        <end position="1735"/>
    </location>
</feature>
<comment type="catalytic activity">
    <reaction evidence="9">
        <text>Ca(2+)(in) + ATP + H2O = Ca(2+)(out) + ADP + phosphate + H(+)</text>
        <dbReference type="Rhea" id="RHEA:18105"/>
        <dbReference type="ChEBI" id="CHEBI:15377"/>
        <dbReference type="ChEBI" id="CHEBI:15378"/>
        <dbReference type="ChEBI" id="CHEBI:29108"/>
        <dbReference type="ChEBI" id="CHEBI:30616"/>
        <dbReference type="ChEBI" id="CHEBI:43474"/>
        <dbReference type="ChEBI" id="CHEBI:456216"/>
        <dbReference type="EC" id="7.2.2.10"/>
    </reaction>
</comment>
<dbReference type="Pfam" id="PF24883">
    <property type="entry name" value="NPHP3_N"/>
    <property type="match status" value="1"/>
</dbReference>
<feature type="transmembrane region" description="Helical" evidence="9">
    <location>
        <begin position="1680"/>
        <end position="1701"/>
    </location>
</feature>
<gene>
    <name evidence="14" type="ORF">CCHLO57077_00015899</name>
</gene>
<dbReference type="Pfam" id="PF00122">
    <property type="entry name" value="E1-E2_ATPase"/>
    <property type="match status" value="1"/>
</dbReference>
<dbReference type="PRINTS" id="PR00119">
    <property type="entry name" value="CATATPASE"/>
</dbReference>
<feature type="domain" description="P-type ATPase A" evidence="11">
    <location>
        <begin position="936"/>
        <end position="1045"/>
    </location>
</feature>
<evidence type="ECO:0000259" key="11">
    <source>
        <dbReference type="Pfam" id="PF00122"/>
    </source>
</evidence>
<feature type="transmembrane region" description="Helical" evidence="9">
    <location>
        <begin position="1563"/>
        <end position="1583"/>
    </location>
</feature>
<evidence type="ECO:0000256" key="7">
    <source>
        <dbReference type="ARBA" id="ARBA00023065"/>
    </source>
</evidence>
<evidence type="ECO:0000259" key="13">
    <source>
        <dbReference type="Pfam" id="PF24883"/>
    </source>
</evidence>
<keyword evidence="9" id="KW-0067">ATP-binding</keyword>
<keyword evidence="3" id="KW-0479">Metal-binding</keyword>
<dbReference type="GO" id="GO:0005524">
    <property type="term" value="F:ATP binding"/>
    <property type="evidence" value="ECO:0007669"/>
    <property type="project" value="UniProtKB-KW"/>
</dbReference>
<dbReference type="SUPFAM" id="SSF81665">
    <property type="entry name" value="Calcium ATPase, transmembrane domain M"/>
    <property type="match status" value="1"/>
</dbReference>
<evidence type="ECO:0000256" key="3">
    <source>
        <dbReference type="ARBA" id="ARBA00022723"/>
    </source>
</evidence>
<comment type="caution">
    <text evidence="9">Lacks conserved residue(s) required for the propagation of feature annotation.</text>
</comment>
<dbReference type="Gene3D" id="3.40.1110.10">
    <property type="entry name" value="Calcium-transporting ATPase, cytoplasmic domain N"/>
    <property type="match status" value="1"/>
</dbReference>
<dbReference type="Pfam" id="PF00689">
    <property type="entry name" value="Cation_ATPase_C"/>
    <property type="match status" value="1"/>
</dbReference>
<evidence type="ECO:0000256" key="5">
    <source>
        <dbReference type="ARBA" id="ARBA00022842"/>
    </source>
</evidence>
<feature type="domain" description="Nephrocystin 3-like N-terminal" evidence="13">
    <location>
        <begin position="39"/>
        <end position="221"/>
    </location>
</feature>
<dbReference type="GO" id="GO:0006874">
    <property type="term" value="P:intracellular calcium ion homeostasis"/>
    <property type="evidence" value="ECO:0007669"/>
    <property type="project" value="TreeGrafter"/>
</dbReference>
<dbReference type="Gene3D" id="1.20.1110.10">
    <property type="entry name" value="Calcium-transporting ATPase, transmembrane domain"/>
    <property type="match status" value="1"/>
</dbReference>
<dbReference type="InterPro" id="IPR056884">
    <property type="entry name" value="NPHP3-like_N"/>
</dbReference>
<feature type="region of interest" description="Disordered" evidence="10">
    <location>
        <begin position="705"/>
        <end position="735"/>
    </location>
</feature>
<dbReference type="InterPro" id="IPR027417">
    <property type="entry name" value="P-loop_NTPase"/>
</dbReference>
<keyword evidence="4" id="KW-0677">Repeat</keyword>
<dbReference type="InterPro" id="IPR006068">
    <property type="entry name" value="ATPase_P-typ_cation-transptr_C"/>
</dbReference>
<comment type="caution">
    <text evidence="14">The sequence shown here is derived from an EMBL/GenBank/DDBJ whole genome shotgun (WGS) entry which is preliminary data.</text>
</comment>
<evidence type="ECO:0000256" key="6">
    <source>
        <dbReference type="ARBA" id="ARBA00022989"/>
    </source>
</evidence>
<comment type="subcellular location">
    <subcellularLocation>
        <location evidence="9">Membrane</location>
        <topology evidence="9">Multi-pass membrane protein</topology>
    </subcellularLocation>
</comment>
<organism evidence="14 15">
    <name type="scientific">Clonostachys chloroleuca</name>
    <dbReference type="NCBI Taxonomy" id="1926264"/>
    <lineage>
        <taxon>Eukaryota</taxon>
        <taxon>Fungi</taxon>
        <taxon>Dikarya</taxon>
        <taxon>Ascomycota</taxon>
        <taxon>Pezizomycotina</taxon>
        <taxon>Sordariomycetes</taxon>
        <taxon>Hypocreomycetidae</taxon>
        <taxon>Hypocreales</taxon>
        <taxon>Bionectriaceae</taxon>
        <taxon>Clonostachys</taxon>
    </lineage>
</organism>
<feature type="transmembrane region" description="Helical" evidence="9">
    <location>
        <begin position="865"/>
        <end position="885"/>
    </location>
</feature>
<keyword evidence="7 9" id="KW-0406">Ion transport</keyword>
<keyword evidence="9" id="KW-0106">Calcium</keyword>
<evidence type="ECO:0000256" key="1">
    <source>
        <dbReference type="ARBA" id="ARBA00022448"/>
    </source>
</evidence>
<dbReference type="GO" id="GO:0005886">
    <property type="term" value="C:plasma membrane"/>
    <property type="evidence" value="ECO:0007669"/>
    <property type="project" value="TreeGrafter"/>
</dbReference>
<comment type="similarity">
    <text evidence="9">Belongs to the cation transport ATPase (P-type) (TC 3.A.3) family.</text>
</comment>
<dbReference type="EC" id="7.2.2.10" evidence="9"/>
<dbReference type="GO" id="GO:0005388">
    <property type="term" value="F:P-type calcium transporter activity"/>
    <property type="evidence" value="ECO:0007669"/>
    <property type="project" value="UniProtKB-EC"/>
</dbReference>
<keyword evidence="9" id="KW-0547">Nucleotide-binding</keyword>
<dbReference type="InterPro" id="IPR023298">
    <property type="entry name" value="ATPase_P-typ_TM_dom_sf"/>
</dbReference>
<keyword evidence="2 9" id="KW-0812">Transmembrane</keyword>
<keyword evidence="6 9" id="KW-1133">Transmembrane helix</keyword>
<feature type="transmembrane region" description="Helical" evidence="9">
    <location>
        <begin position="1531"/>
        <end position="1551"/>
    </location>
</feature>
<dbReference type="SUPFAM" id="SSF81660">
    <property type="entry name" value="Metal cation-transporting ATPase, ATP-binding domain N"/>
    <property type="match status" value="1"/>
</dbReference>
<dbReference type="InterPro" id="IPR023299">
    <property type="entry name" value="ATPase_P-typ_cyto_dom_N"/>
</dbReference>
<protein>
    <recommendedName>
        <fullName evidence="9">Calcium-transporting ATPase</fullName>
        <ecNumber evidence="9">7.2.2.10</ecNumber>
    </recommendedName>
</protein>
<dbReference type="PANTHER" id="PTHR24093:SF346">
    <property type="entry name" value="CALCIUM-TRANSPORTING ATPASE"/>
    <property type="match status" value="1"/>
</dbReference>
<dbReference type="PANTHER" id="PTHR24093">
    <property type="entry name" value="CATION TRANSPORTING ATPASE"/>
    <property type="match status" value="1"/>
</dbReference>
<dbReference type="NCBIfam" id="TIGR01517">
    <property type="entry name" value="ATPase-IIB_Ca"/>
    <property type="match status" value="1"/>
</dbReference>
<keyword evidence="9" id="KW-0109">Calcium transport</keyword>
<dbReference type="InterPro" id="IPR006408">
    <property type="entry name" value="P-type_ATPase_IIB"/>
</dbReference>
<feature type="transmembrane region" description="Helical" evidence="9">
    <location>
        <begin position="1072"/>
        <end position="1092"/>
    </location>
</feature>
<evidence type="ECO:0000313" key="14">
    <source>
        <dbReference type="EMBL" id="CAI6095924.1"/>
    </source>
</evidence>
<dbReference type="SUPFAM" id="SSF81653">
    <property type="entry name" value="Calcium ATPase, transduction domain A"/>
    <property type="match status" value="1"/>
</dbReference>
<evidence type="ECO:0000256" key="10">
    <source>
        <dbReference type="SAM" id="MobiDB-lite"/>
    </source>
</evidence>
<evidence type="ECO:0000313" key="15">
    <source>
        <dbReference type="Proteomes" id="UP001160390"/>
    </source>
</evidence>
<reference evidence="14" key="1">
    <citation type="submission" date="2023-01" db="EMBL/GenBank/DDBJ databases">
        <authorList>
            <person name="Piombo E."/>
        </authorList>
    </citation>
    <scope>NUCLEOTIDE SEQUENCE</scope>
</reference>
<evidence type="ECO:0000259" key="12">
    <source>
        <dbReference type="Pfam" id="PF00689"/>
    </source>
</evidence>
<sequence length="1773" mass="196937">MQLPGDDHLSDEETRALQWLWSPGLHARYHGIGRPAGSTCSWLFDHHLYQNWLNQRDQDKHNGLLWVKGKPGTGKSILMKEAFQRTNQGNINSDFLTAGFFFSAKGTELERSAVGFWKSLLYQFLLRDRENLNKFCSIAREKGAVEDHEGLPYTAVWDEEDFRSFFHLAFTQSGSKSLFIFIDALDECHADSVRQQAYFWRDATMTARKNGVSLNVCISSRHFPSITLSNCPEIVIEDHNQRDITTFVEQKFQLGIAADADQWATLRDRILEKSAGIFLWAVLVVEGVLRKWDEGKNIRSLLKEVDILPQALQELFKQMLSSVEPDTKQLTLRLFQWGVLAKRPLRIYEWYHVLAFIQKPAPLSLAEWRASDNCVENGDQLERWVRSMSKGLLEIKRDRPDDAQDRTSDTSVLARAGSLSLEAGDTRVVQVFHESVREFFLLGQGFNALDHRLDLNLIGDGHLSIMHSCLDYLNIMELDALIQARARAKEGRVEATKRTQARHLSRPVKPAPKISYPSAEYSAQGDLDNEPSNGKPVLEAIVASSETDGEPDITRWLEVSQAAIEDASPSASVYHSAMSSSISGKSQILEDFPALLSYAILELFSHAIEAQSAKMDASPVIARLLDENTWTRVVALREDFPKGFCLYECAANFELDSWIPLLGVKQDVSLVVPVSPRSGHTAPNEKGLKPSRRLTIDQSSVLSFTSAGTHRESSFHTRRADSYDSREEKPGLDPDFVITPEAGLEDDFRVDNNPFAFSPGQLNMLMHPNSLNVFSTLGGLDGIVCGLQSDTTAGLSADETTVLGTISFDEATTAKVERRDPASRAYNSSAQPFEDRIRVFRSNVLPRNKAPPWWRFTHTSNRRSWAMLSVIAIIALVLGVYQTVIDDDISRRGFSVRWAEMTVVCAAIVLNLTIDWLCGRYTDKVFLNLRKYINTSDVRVMRSGRTVTIASSDVVVGDILFLQTGDIVPVDGICVESFGLKCDESSVTGESDFIRKSGGQMVLEALKSGQYRQQDPFILSGAKIIEGSGKYICTSVGIYSGLGKVLMSCRPSEFQSPFEPNLRKLITRVTKFVSFTALILFTTLFIHFLIILPHISGSSLDKASAFVSILLISLAIASASLGKFLSKFPLAFIYSKMWNDGILMKPQQSCETIGNVTTICLNIAGTLTSHITTVVGGRFSSTELCKINSATRRSLWKPEISPALRQALIEAISVTSLAYQIDAPMGYTFVGSKIEVALLRFAEAHLGLQNLAEVRSNVEIVHIMEFSPSRQYSRAVVKRSNGYRLYIIGAAETVLGWCETELDEFEQIPLLKARREAHIEAISQYSTQSSTTISIAYTDFTQWPTGDLETIHSISGDKDSSLHGPTLIGIVFVSNSLQDGITDAVMNAQKAGISVRLVTGESLATARAIASESGILTDGLAIEGPIFRHLSEEETGVILPRMQILARASPEDKMVMVGRLKDLGETVALCDDNAEAVVALKSANVSFSKGISGTEMAKNASSIILIFESFDTIIKAIRWSRSLTDAVRRCIQFQLPGIIAVVLTVVITAVADKDMKPTIEASQLLWICLILNPVAALALVTNSSAIKVLDRKPEFKPSLITSNMWKMIVGQSVYQLTVTLVLYFNGPLILGFDISDLALKLKLNTIIFNTFFWMQIFNAFNSRRVDNNLNIFEDVHRDILFIGIICLAAGIQVVIILFGSAAFQTLPGGLDNIDWAICVVTASVSLIWGGLVRLIPDPWIFRFVEPFDKLVQRLRGLVCSSRSPQGEDEYNRY</sequence>